<dbReference type="InterPro" id="IPR024079">
    <property type="entry name" value="MetalloPept_cat_dom_sf"/>
</dbReference>
<keyword evidence="3" id="KW-0479">Metal-binding</keyword>
<evidence type="ECO:0000259" key="8">
    <source>
        <dbReference type="Pfam" id="PF05649"/>
    </source>
</evidence>
<sequence>MGNSSNVCLTPQCVTAAAEILHNLHPNYTDIDPCTDFDQYVCGGYAQRFPAESNPEVLGRIQNTNIHIIQTMLENAEPANVTVADEAEILELLLQNYASCMNETAVNATGPAGIAAIVSELTELFPIDDYASNDTMTDEDLDAFVDATAYLASIGVNLFGDFSTYQDMENPDTVVPWYTVVSLYRIDRTLPAPQKTYTALAEEGDLIFESLLALLPDQDVAPQLAEGIVAMAKALAVLEALLPVDDASFINGTWEMSTVAEAGRLAPALGIDKVITKLAPEGYQPDRMMLSFTDIYSNLSDVVTATPKPVLQAFMLLQTSEYYAPFIVAAPSEDRMKEVCFTYLDNSLPWILGKFFVDQVYSEEDHQAYTSMTEDVKKVFVERTQNTSWLSGEDQRLVTEKAQDVQLNIGYPEEEPDSRNATSLKAYYAGVNITDSWISNAVSLRQWDTKTNWDAVLSPPNRLKWLEHGVHPYLANARASREKNMIMLPATLTDLPLSDYRLPLYAQYSRVGYLAAHEIVHNFDNLGMLLSNERTTGEWLSAETVAAYGERANCIREQFAEVPAVLANGQTLIDPLTNKTLYINGNLTLSENIADTGGLSVAYEAWERTTVKGCGTEDQQTLPGLENFTKEQLFFISFGQTWCADYTEEVMQRIIAGEVHAPGFARTRITPGNVEGFKKVWQCKNPEPECKIW</sequence>
<comment type="cofactor">
    <cofactor evidence="1">
        <name>Zn(2+)</name>
        <dbReference type="ChEBI" id="CHEBI:29105"/>
    </cofactor>
</comment>
<dbReference type="GO" id="GO:0046872">
    <property type="term" value="F:metal ion binding"/>
    <property type="evidence" value="ECO:0007669"/>
    <property type="project" value="UniProtKB-KW"/>
</dbReference>
<proteinExistence type="predicted"/>
<protein>
    <recommendedName>
        <fullName evidence="11">Endothelin-converting enzyme 1</fullName>
    </recommendedName>
</protein>
<evidence type="ECO:0000259" key="7">
    <source>
        <dbReference type="Pfam" id="PF01431"/>
    </source>
</evidence>
<keyword evidence="4" id="KW-0378">Hydrolase</keyword>
<dbReference type="GO" id="GO:0005886">
    <property type="term" value="C:plasma membrane"/>
    <property type="evidence" value="ECO:0007669"/>
    <property type="project" value="TreeGrafter"/>
</dbReference>
<accession>A0A9P8V523</accession>
<dbReference type="GO" id="GO:0004222">
    <property type="term" value="F:metalloendopeptidase activity"/>
    <property type="evidence" value="ECO:0007669"/>
    <property type="project" value="InterPro"/>
</dbReference>
<evidence type="ECO:0000256" key="5">
    <source>
        <dbReference type="ARBA" id="ARBA00022833"/>
    </source>
</evidence>
<dbReference type="EMBL" id="JAGSXJ010000023">
    <property type="protein sequence ID" value="KAH6676951.1"/>
    <property type="molecule type" value="Genomic_DNA"/>
</dbReference>
<organism evidence="9 10">
    <name type="scientific">Plectosphaerella plurivora</name>
    <dbReference type="NCBI Taxonomy" id="936078"/>
    <lineage>
        <taxon>Eukaryota</taxon>
        <taxon>Fungi</taxon>
        <taxon>Dikarya</taxon>
        <taxon>Ascomycota</taxon>
        <taxon>Pezizomycotina</taxon>
        <taxon>Sordariomycetes</taxon>
        <taxon>Hypocreomycetidae</taxon>
        <taxon>Glomerellales</taxon>
        <taxon>Plectosphaerellaceae</taxon>
        <taxon>Plectosphaerella</taxon>
    </lineage>
</organism>
<dbReference type="PROSITE" id="PS51885">
    <property type="entry name" value="NEPRILYSIN"/>
    <property type="match status" value="1"/>
</dbReference>
<dbReference type="Gene3D" id="1.10.1380.10">
    <property type="entry name" value="Neutral endopeptidase , domain2"/>
    <property type="match status" value="1"/>
</dbReference>
<evidence type="ECO:0008006" key="11">
    <source>
        <dbReference type="Google" id="ProtNLM"/>
    </source>
</evidence>
<comment type="caution">
    <text evidence="9">The sequence shown here is derived from an EMBL/GenBank/DDBJ whole genome shotgun (WGS) entry which is preliminary data.</text>
</comment>
<dbReference type="PRINTS" id="PR00786">
    <property type="entry name" value="NEPRILYSIN"/>
</dbReference>
<evidence type="ECO:0000256" key="3">
    <source>
        <dbReference type="ARBA" id="ARBA00022723"/>
    </source>
</evidence>
<keyword evidence="2" id="KW-0645">Protease</keyword>
<gene>
    <name evidence="9" type="ORF">F5X68DRAFT_37745</name>
</gene>
<dbReference type="Pfam" id="PF05649">
    <property type="entry name" value="Peptidase_M13_N"/>
    <property type="match status" value="1"/>
</dbReference>
<dbReference type="InterPro" id="IPR008753">
    <property type="entry name" value="Peptidase_M13_N"/>
</dbReference>
<dbReference type="PANTHER" id="PTHR11733:SF240">
    <property type="entry name" value="GH14155P-RELATED"/>
    <property type="match status" value="1"/>
</dbReference>
<keyword evidence="5" id="KW-0862">Zinc</keyword>
<feature type="domain" description="Peptidase M13 C-terminal" evidence="7">
    <location>
        <begin position="478"/>
        <end position="686"/>
    </location>
</feature>
<evidence type="ECO:0000256" key="1">
    <source>
        <dbReference type="ARBA" id="ARBA00001947"/>
    </source>
</evidence>
<dbReference type="OrthoDB" id="6475849at2759"/>
<evidence type="ECO:0000313" key="9">
    <source>
        <dbReference type="EMBL" id="KAH6676951.1"/>
    </source>
</evidence>
<reference evidence="9" key="1">
    <citation type="journal article" date="2021" name="Nat. Commun.">
        <title>Genetic determinants of endophytism in the Arabidopsis root mycobiome.</title>
        <authorList>
            <person name="Mesny F."/>
            <person name="Miyauchi S."/>
            <person name="Thiergart T."/>
            <person name="Pickel B."/>
            <person name="Atanasova L."/>
            <person name="Karlsson M."/>
            <person name="Huettel B."/>
            <person name="Barry K.W."/>
            <person name="Haridas S."/>
            <person name="Chen C."/>
            <person name="Bauer D."/>
            <person name="Andreopoulos W."/>
            <person name="Pangilinan J."/>
            <person name="LaButti K."/>
            <person name="Riley R."/>
            <person name="Lipzen A."/>
            <person name="Clum A."/>
            <person name="Drula E."/>
            <person name="Henrissat B."/>
            <person name="Kohler A."/>
            <person name="Grigoriev I.V."/>
            <person name="Martin F.M."/>
            <person name="Hacquard S."/>
        </authorList>
    </citation>
    <scope>NUCLEOTIDE SEQUENCE</scope>
    <source>
        <strain evidence="9">MPI-SDFR-AT-0117</strain>
    </source>
</reference>
<feature type="domain" description="Peptidase M13 N-terminal" evidence="8">
    <location>
        <begin position="33"/>
        <end position="412"/>
    </location>
</feature>
<dbReference type="AlphaFoldDB" id="A0A9P8V523"/>
<dbReference type="InterPro" id="IPR018497">
    <property type="entry name" value="Peptidase_M13_C"/>
</dbReference>
<dbReference type="InterPro" id="IPR042089">
    <property type="entry name" value="Peptidase_M13_dom_2"/>
</dbReference>
<dbReference type="CDD" id="cd08662">
    <property type="entry name" value="M13"/>
    <property type="match status" value="1"/>
</dbReference>
<dbReference type="PANTHER" id="PTHR11733">
    <property type="entry name" value="ZINC METALLOPROTEASE FAMILY M13 NEPRILYSIN-RELATED"/>
    <property type="match status" value="1"/>
</dbReference>
<dbReference type="InterPro" id="IPR000718">
    <property type="entry name" value="Peptidase_M13"/>
</dbReference>
<dbReference type="Gene3D" id="3.40.390.10">
    <property type="entry name" value="Collagenase (Catalytic Domain)"/>
    <property type="match status" value="1"/>
</dbReference>
<evidence type="ECO:0000256" key="6">
    <source>
        <dbReference type="ARBA" id="ARBA00023049"/>
    </source>
</evidence>
<keyword evidence="10" id="KW-1185">Reference proteome</keyword>
<dbReference type="Proteomes" id="UP000770015">
    <property type="component" value="Unassembled WGS sequence"/>
</dbReference>
<evidence type="ECO:0000313" key="10">
    <source>
        <dbReference type="Proteomes" id="UP000770015"/>
    </source>
</evidence>
<dbReference type="GO" id="GO:0016485">
    <property type="term" value="P:protein processing"/>
    <property type="evidence" value="ECO:0007669"/>
    <property type="project" value="TreeGrafter"/>
</dbReference>
<name>A0A9P8V523_9PEZI</name>
<keyword evidence="6" id="KW-0482">Metalloprotease</keyword>
<dbReference type="SUPFAM" id="SSF55486">
    <property type="entry name" value="Metalloproteases ('zincins'), catalytic domain"/>
    <property type="match status" value="1"/>
</dbReference>
<evidence type="ECO:0000256" key="4">
    <source>
        <dbReference type="ARBA" id="ARBA00022801"/>
    </source>
</evidence>
<evidence type="ECO:0000256" key="2">
    <source>
        <dbReference type="ARBA" id="ARBA00022670"/>
    </source>
</evidence>
<dbReference type="Pfam" id="PF01431">
    <property type="entry name" value="Peptidase_M13"/>
    <property type="match status" value="1"/>
</dbReference>